<evidence type="ECO:0000313" key="3">
    <source>
        <dbReference type="Proteomes" id="UP000608071"/>
    </source>
</evidence>
<dbReference type="CDD" id="cd04301">
    <property type="entry name" value="NAT_SF"/>
    <property type="match status" value="1"/>
</dbReference>
<dbReference type="Proteomes" id="UP000608071">
    <property type="component" value="Unassembled WGS sequence"/>
</dbReference>
<accession>A0ABR8T0G8</accession>
<dbReference type="Pfam" id="PF13508">
    <property type="entry name" value="Acetyltransf_7"/>
    <property type="match status" value="1"/>
</dbReference>
<dbReference type="InterPro" id="IPR016181">
    <property type="entry name" value="Acyl_CoA_acyltransferase"/>
</dbReference>
<reference evidence="2 3" key="1">
    <citation type="submission" date="2020-08" db="EMBL/GenBank/DDBJ databases">
        <title>A Genomic Blueprint of the Chicken Gut Microbiome.</title>
        <authorList>
            <person name="Gilroy R."/>
            <person name="Ravi A."/>
            <person name="Getino M."/>
            <person name="Pursley I."/>
            <person name="Horton D.L."/>
            <person name="Alikhan N.-F."/>
            <person name="Baker D."/>
            <person name="Gharbi K."/>
            <person name="Hall N."/>
            <person name="Watson M."/>
            <person name="Adriaenssens E.M."/>
            <person name="Foster-Nyarko E."/>
            <person name="Jarju S."/>
            <person name="Secka A."/>
            <person name="Antonio M."/>
            <person name="Oren A."/>
            <person name="Chaudhuri R."/>
            <person name="La Ragione R.M."/>
            <person name="Hildebrand F."/>
            <person name="Pallen M.J."/>
        </authorList>
    </citation>
    <scope>NUCLEOTIDE SEQUENCE [LARGE SCALE GENOMIC DNA]</scope>
    <source>
        <strain evidence="2 3">Sa2BVA9</strain>
    </source>
</reference>
<dbReference type="PROSITE" id="PS51186">
    <property type="entry name" value="GNAT"/>
    <property type="match status" value="1"/>
</dbReference>
<dbReference type="InterPro" id="IPR000182">
    <property type="entry name" value="GNAT_dom"/>
</dbReference>
<keyword evidence="3" id="KW-1185">Reference proteome</keyword>
<proteinExistence type="predicted"/>
<dbReference type="InterPro" id="IPR053144">
    <property type="entry name" value="Acetyltransferase_Butenolide"/>
</dbReference>
<gene>
    <name evidence="2" type="ORF">H9647_14325</name>
</gene>
<dbReference type="EMBL" id="JACSQL010000006">
    <property type="protein sequence ID" value="MBD7969248.1"/>
    <property type="molecule type" value="Genomic_DNA"/>
</dbReference>
<protein>
    <submittedName>
        <fullName evidence="2">GNAT family N-acetyltransferase</fullName>
    </submittedName>
</protein>
<sequence length="142" mass="16695">MEVIFKDYLISDDKSKIDIEVVVEYLTRSYWANKRSIEKIKKSVELSKCYGVYHEGKQIAFARIVTDWATIYYLCDVFVLEEYQSKGIGKKLVESIINSKELEWTTGLLGTKDAHELYKQYGFERNSETYMRRAPQARLKNV</sequence>
<feature type="domain" description="N-acetyltransferase" evidence="1">
    <location>
        <begin position="8"/>
        <end position="142"/>
    </location>
</feature>
<name>A0ABR8T0G8_9BACL</name>
<organism evidence="2 3">
    <name type="scientific">Paenibacillus gallinarum</name>
    <dbReference type="NCBI Taxonomy" id="2762232"/>
    <lineage>
        <taxon>Bacteria</taxon>
        <taxon>Bacillati</taxon>
        <taxon>Bacillota</taxon>
        <taxon>Bacilli</taxon>
        <taxon>Bacillales</taxon>
        <taxon>Paenibacillaceae</taxon>
        <taxon>Paenibacillus</taxon>
    </lineage>
</organism>
<evidence type="ECO:0000259" key="1">
    <source>
        <dbReference type="PROSITE" id="PS51186"/>
    </source>
</evidence>
<dbReference type="RefSeq" id="WP_191801068.1">
    <property type="nucleotide sequence ID" value="NZ_JACSQL010000006.1"/>
</dbReference>
<dbReference type="SUPFAM" id="SSF55729">
    <property type="entry name" value="Acyl-CoA N-acyltransferases (Nat)"/>
    <property type="match status" value="1"/>
</dbReference>
<evidence type="ECO:0000313" key="2">
    <source>
        <dbReference type="EMBL" id="MBD7969248.1"/>
    </source>
</evidence>
<dbReference type="Gene3D" id="3.40.630.30">
    <property type="match status" value="1"/>
</dbReference>
<dbReference type="PANTHER" id="PTHR43233">
    <property type="entry name" value="FAMILY N-ACETYLTRANSFERASE, PUTATIVE (AFU_ORTHOLOGUE AFUA_6G03350)-RELATED"/>
    <property type="match status" value="1"/>
</dbReference>
<dbReference type="PANTHER" id="PTHR43233:SF1">
    <property type="entry name" value="FAMILY N-ACETYLTRANSFERASE, PUTATIVE (AFU_ORTHOLOGUE AFUA_6G03350)-RELATED"/>
    <property type="match status" value="1"/>
</dbReference>
<comment type="caution">
    <text evidence="2">The sequence shown here is derived from an EMBL/GenBank/DDBJ whole genome shotgun (WGS) entry which is preliminary data.</text>
</comment>